<evidence type="ECO:0000256" key="1">
    <source>
        <dbReference type="SAM" id="MobiDB-lite"/>
    </source>
</evidence>
<dbReference type="EMBL" id="KB469308">
    <property type="protein sequence ID" value="EPQ52005.1"/>
    <property type="molecule type" value="Genomic_DNA"/>
</dbReference>
<feature type="region of interest" description="Disordered" evidence="1">
    <location>
        <begin position="1"/>
        <end position="29"/>
    </location>
</feature>
<dbReference type="InterPro" id="IPR001763">
    <property type="entry name" value="Rhodanese-like_dom"/>
</dbReference>
<protein>
    <recommendedName>
        <fullName evidence="2">Rhodanese domain-containing protein</fullName>
    </recommendedName>
</protein>
<sequence>MSTSRPSSKLSHPSSASTPSGDGFLRNSGAAHPQRTLADVREQVAQSIAARALRKALSVDGTRVAAILTLSKHDDERFLRAVAAHLKRSFMLRTDYLFAVATTRSAPQASNAAAVIICGSVPRMVRRAAMLAGSKFLNRVVEVYNEGSRWIGVVDDLGATPYDEAALWDILKKSAQRLVDPALPPPGSRSADLMLSDARARIERVNPSRACEELSEPAPFMPVILVDIRSERQRSKYGGISGSLCVERGALEFLFDPRSPQRLDVATRYDIRIILFDQEGDASSLAAASLQDIGLLNATDIIGGFRAWVKEGLPMAVRPHTLTAWEDEEDEES</sequence>
<name>S7RCT4_GLOTA</name>
<evidence type="ECO:0000313" key="3">
    <source>
        <dbReference type="EMBL" id="EPQ52005.1"/>
    </source>
</evidence>
<dbReference type="GeneID" id="19308944"/>
<dbReference type="OMA" id="DMIGGYA"/>
<dbReference type="KEGG" id="gtr:GLOTRDRAFT_80139"/>
<evidence type="ECO:0000259" key="2">
    <source>
        <dbReference type="PROSITE" id="PS50206"/>
    </source>
</evidence>
<dbReference type="SUPFAM" id="SSF52821">
    <property type="entry name" value="Rhodanese/Cell cycle control phosphatase"/>
    <property type="match status" value="1"/>
</dbReference>
<dbReference type="AlphaFoldDB" id="S7RCT4"/>
<dbReference type="STRING" id="670483.S7RCT4"/>
<dbReference type="Gene3D" id="3.40.250.10">
    <property type="entry name" value="Rhodanese-like domain"/>
    <property type="match status" value="1"/>
</dbReference>
<feature type="domain" description="Rhodanese" evidence="2">
    <location>
        <begin position="223"/>
        <end position="317"/>
    </location>
</feature>
<evidence type="ECO:0000313" key="4">
    <source>
        <dbReference type="Proteomes" id="UP000030669"/>
    </source>
</evidence>
<dbReference type="Proteomes" id="UP000030669">
    <property type="component" value="Unassembled WGS sequence"/>
</dbReference>
<reference evidence="3 4" key="1">
    <citation type="journal article" date="2012" name="Science">
        <title>The Paleozoic origin of enzymatic lignin decomposition reconstructed from 31 fungal genomes.</title>
        <authorList>
            <person name="Floudas D."/>
            <person name="Binder M."/>
            <person name="Riley R."/>
            <person name="Barry K."/>
            <person name="Blanchette R.A."/>
            <person name="Henrissat B."/>
            <person name="Martinez A.T."/>
            <person name="Otillar R."/>
            <person name="Spatafora J.W."/>
            <person name="Yadav J.S."/>
            <person name="Aerts A."/>
            <person name="Benoit I."/>
            <person name="Boyd A."/>
            <person name="Carlson A."/>
            <person name="Copeland A."/>
            <person name="Coutinho P.M."/>
            <person name="de Vries R.P."/>
            <person name="Ferreira P."/>
            <person name="Findley K."/>
            <person name="Foster B."/>
            <person name="Gaskell J."/>
            <person name="Glotzer D."/>
            <person name="Gorecki P."/>
            <person name="Heitman J."/>
            <person name="Hesse C."/>
            <person name="Hori C."/>
            <person name="Igarashi K."/>
            <person name="Jurgens J.A."/>
            <person name="Kallen N."/>
            <person name="Kersten P."/>
            <person name="Kohler A."/>
            <person name="Kuees U."/>
            <person name="Kumar T.K.A."/>
            <person name="Kuo A."/>
            <person name="LaButti K."/>
            <person name="Larrondo L.F."/>
            <person name="Lindquist E."/>
            <person name="Ling A."/>
            <person name="Lombard V."/>
            <person name="Lucas S."/>
            <person name="Lundell T."/>
            <person name="Martin R."/>
            <person name="McLaughlin D.J."/>
            <person name="Morgenstern I."/>
            <person name="Morin E."/>
            <person name="Murat C."/>
            <person name="Nagy L.G."/>
            <person name="Nolan M."/>
            <person name="Ohm R.A."/>
            <person name="Patyshakuliyeva A."/>
            <person name="Rokas A."/>
            <person name="Ruiz-Duenas F.J."/>
            <person name="Sabat G."/>
            <person name="Salamov A."/>
            <person name="Samejima M."/>
            <person name="Schmutz J."/>
            <person name="Slot J.C."/>
            <person name="St John F."/>
            <person name="Stenlid J."/>
            <person name="Sun H."/>
            <person name="Sun S."/>
            <person name="Syed K."/>
            <person name="Tsang A."/>
            <person name="Wiebenga A."/>
            <person name="Young D."/>
            <person name="Pisabarro A."/>
            <person name="Eastwood D.C."/>
            <person name="Martin F."/>
            <person name="Cullen D."/>
            <person name="Grigoriev I.V."/>
            <person name="Hibbett D.S."/>
        </authorList>
    </citation>
    <scope>NUCLEOTIDE SEQUENCE [LARGE SCALE GENOMIC DNA]</scope>
    <source>
        <strain evidence="3 4">ATCC 11539</strain>
    </source>
</reference>
<accession>S7RCT4</accession>
<dbReference type="InterPro" id="IPR036873">
    <property type="entry name" value="Rhodanese-like_dom_sf"/>
</dbReference>
<keyword evidence="4" id="KW-1185">Reference proteome</keyword>
<feature type="compositionally biased region" description="Low complexity" evidence="1">
    <location>
        <begin position="1"/>
        <end position="20"/>
    </location>
</feature>
<dbReference type="SMART" id="SM00450">
    <property type="entry name" value="RHOD"/>
    <property type="match status" value="1"/>
</dbReference>
<dbReference type="RefSeq" id="XP_007869211.1">
    <property type="nucleotide sequence ID" value="XM_007871020.1"/>
</dbReference>
<dbReference type="PROSITE" id="PS50206">
    <property type="entry name" value="RHODANESE_3"/>
    <property type="match status" value="1"/>
</dbReference>
<dbReference type="Pfam" id="PF00581">
    <property type="entry name" value="Rhodanese"/>
    <property type="match status" value="1"/>
</dbReference>
<dbReference type="OrthoDB" id="566238at2759"/>
<proteinExistence type="predicted"/>
<dbReference type="eggNOG" id="ENOG502SD57">
    <property type="taxonomic scope" value="Eukaryota"/>
</dbReference>
<dbReference type="HOGENOM" id="CLU_069439_0_0_1"/>
<gene>
    <name evidence="3" type="ORF">GLOTRDRAFT_80139</name>
</gene>
<organism evidence="3 4">
    <name type="scientific">Gloeophyllum trabeum (strain ATCC 11539 / FP-39264 / Madison 617)</name>
    <name type="common">Brown rot fungus</name>
    <dbReference type="NCBI Taxonomy" id="670483"/>
    <lineage>
        <taxon>Eukaryota</taxon>
        <taxon>Fungi</taxon>
        <taxon>Dikarya</taxon>
        <taxon>Basidiomycota</taxon>
        <taxon>Agaricomycotina</taxon>
        <taxon>Agaricomycetes</taxon>
        <taxon>Gloeophyllales</taxon>
        <taxon>Gloeophyllaceae</taxon>
        <taxon>Gloeophyllum</taxon>
    </lineage>
</organism>